<feature type="non-terminal residue" evidence="2">
    <location>
        <position position="143"/>
    </location>
</feature>
<feature type="compositionally biased region" description="Polar residues" evidence="1">
    <location>
        <begin position="28"/>
        <end position="38"/>
    </location>
</feature>
<dbReference type="EMBL" id="KK939146">
    <property type="protein sequence ID" value="KFQ49341.1"/>
    <property type="molecule type" value="Genomic_DNA"/>
</dbReference>
<feature type="compositionally biased region" description="Basic residues" evidence="1">
    <location>
        <begin position="1"/>
        <end position="14"/>
    </location>
</feature>
<keyword evidence="3" id="KW-1185">Reference proteome</keyword>
<protein>
    <submittedName>
        <fullName evidence="2">Uncharacterized protein</fullName>
    </submittedName>
</protein>
<evidence type="ECO:0000313" key="2">
    <source>
        <dbReference type="EMBL" id="KFQ49341.1"/>
    </source>
</evidence>
<reference evidence="2 3" key="1">
    <citation type="submission" date="2014-04" db="EMBL/GenBank/DDBJ databases">
        <title>Genome evolution of avian class.</title>
        <authorList>
            <person name="Zhang G."/>
            <person name="Li C."/>
        </authorList>
    </citation>
    <scope>NUCLEOTIDE SEQUENCE [LARGE SCALE GENOMIC DNA]</scope>
    <source>
        <strain evidence="2">BGI_N333</strain>
    </source>
</reference>
<evidence type="ECO:0000313" key="3">
    <source>
        <dbReference type="Proteomes" id="UP000053840"/>
    </source>
</evidence>
<accession>A0A091S0Y7</accession>
<name>A0A091S0Y7_NESNO</name>
<organism evidence="2 3">
    <name type="scientific">Nestor notabilis</name>
    <name type="common">Kea</name>
    <dbReference type="NCBI Taxonomy" id="176057"/>
    <lineage>
        <taxon>Eukaryota</taxon>
        <taxon>Metazoa</taxon>
        <taxon>Chordata</taxon>
        <taxon>Craniata</taxon>
        <taxon>Vertebrata</taxon>
        <taxon>Euteleostomi</taxon>
        <taxon>Archelosauria</taxon>
        <taxon>Archosauria</taxon>
        <taxon>Dinosauria</taxon>
        <taxon>Saurischia</taxon>
        <taxon>Theropoda</taxon>
        <taxon>Coelurosauria</taxon>
        <taxon>Aves</taxon>
        <taxon>Neognathae</taxon>
        <taxon>Neoaves</taxon>
        <taxon>Telluraves</taxon>
        <taxon>Australaves</taxon>
        <taxon>Psittaciformes</taxon>
        <taxon>Psittacidae</taxon>
        <taxon>Nestor</taxon>
    </lineage>
</organism>
<dbReference type="Proteomes" id="UP000053840">
    <property type="component" value="Unassembled WGS sequence"/>
</dbReference>
<dbReference type="AlphaFoldDB" id="A0A091S0Y7"/>
<gene>
    <name evidence="2" type="ORF">N333_02225</name>
</gene>
<sequence length="143" mass="15411">SCRRKPAAKTRRTSSSRDQGKPRPFILRSSSWAGQPQPQHGAEIQPLADTNPIPPLTLQAASQMATSWSLLAPLAASSSFVTLNERTVSCMLSGHTQLPWGCCSCRDLLQQHRHVLSPPQATPLSHSSLLPSCCCCPRTPADG</sequence>
<feature type="non-terminal residue" evidence="2">
    <location>
        <position position="1"/>
    </location>
</feature>
<evidence type="ECO:0000256" key="1">
    <source>
        <dbReference type="SAM" id="MobiDB-lite"/>
    </source>
</evidence>
<proteinExistence type="predicted"/>
<feature type="region of interest" description="Disordered" evidence="1">
    <location>
        <begin position="1"/>
        <end position="52"/>
    </location>
</feature>